<protein>
    <recommendedName>
        <fullName evidence="14">Mitochondrial carrier protein</fullName>
    </recommendedName>
</protein>
<evidence type="ECO:0000256" key="1">
    <source>
        <dbReference type="ARBA" id="ARBA00004225"/>
    </source>
</evidence>
<dbReference type="SUPFAM" id="SSF103506">
    <property type="entry name" value="Mitochondrial carrier"/>
    <property type="match status" value="1"/>
</dbReference>
<evidence type="ECO:0000313" key="12">
    <source>
        <dbReference type="EMBL" id="CAH1102633.1"/>
    </source>
</evidence>
<dbReference type="InterPro" id="IPR002067">
    <property type="entry name" value="MCP"/>
</dbReference>
<comment type="subcellular location">
    <subcellularLocation>
        <location evidence="1">Mitochondrion membrane</location>
        <topology evidence="1">Multi-pass membrane protein</topology>
    </subcellularLocation>
</comment>
<evidence type="ECO:0000256" key="4">
    <source>
        <dbReference type="ARBA" id="ARBA00022692"/>
    </source>
</evidence>
<keyword evidence="7" id="KW-0496">Mitochondrion</keyword>
<evidence type="ECO:0000256" key="10">
    <source>
        <dbReference type="RuleBase" id="RU000488"/>
    </source>
</evidence>
<evidence type="ECO:0000256" key="7">
    <source>
        <dbReference type="ARBA" id="ARBA00023128"/>
    </source>
</evidence>
<proteinExistence type="inferred from homology"/>
<evidence type="ECO:0008006" key="14">
    <source>
        <dbReference type="Google" id="ProtNLM"/>
    </source>
</evidence>
<dbReference type="InterPro" id="IPR018108">
    <property type="entry name" value="MCP_transmembrane"/>
</dbReference>
<keyword evidence="13" id="KW-1185">Reference proteome</keyword>
<dbReference type="GO" id="GO:0031966">
    <property type="term" value="C:mitochondrial membrane"/>
    <property type="evidence" value="ECO:0007669"/>
    <property type="project" value="UniProtKB-SubCell"/>
</dbReference>
<feature type="transmembrane region" description="Helical" evidence="11">
    <location>
        <begin position="57"/>
        <end position="80"/>
    </location>
</feature>
<feature type="transmembrane region" description="Helical" evidence="11">
    <location>
        <begin position="6"/>
        <end position="22"/>
    </location>
</feature>
<dbReference type="Pfam" id="PF00153">
    <property type="entry name" value="Mito_carr"/>
    <property type="match status" value="3"/>
</dbReference>
<evidence type="ECO:0000256" key="2">
    <source>
        <dbReference type="ARBA" id="ARBA00006375"/>
    </source>
</evidence>
<dbReference type="PRINTS" id="PR00926">
    <property type="entry name" value="MITOCARRIER"/>
</dbReference>
<dbReference type="EMBL" id="OV651825">
    <property type="protein sequence ID" value="CAH1102633.1"/>
    <property type="molecule type" value="Genomic_DNA"/>
</dbReference>
<gene>
    <name evidence="12" type="ORF">PSYICH_LOCUS3843</name>
</gene>
<accession>A0A9P0G7D6</accession>
<evidence type="ECO:0000256" key="5">
    <source>
        <dbReference type="ARBA" id="ARBA00022737"/>
    </source>
</evidence>
<feature type="repeat" description="Solcar" evidence="9">
    <location>
        <begin position="181"/>
        <end position="269"/>
    </location>
</feature>
<dbReference type="InterPro" id="IPR023395">
    <property type="entry name" value="MCP_dom_sf"/>
</dbReference>
<keyword evidence="3 10" id="KW-0813">Transport</keyword>
<feature type="transmembrane region" description="Helical" evidence="11">
    <location>
        <begin position="92"/>
        <end position="111"/>
    </location>
</feature>
<evidence type="ECO:0000256" key="3">
    <source>
        <dbReference type="ARBA" id="ARBA00022448"/>
    </source>
</evidence>
<evidence type="ECO:0000256" key="11">
    <source>
        <dbReference type="SAM" id="Phobius"/>
    </source>
</evidence>
<feature type="repeat" description="Solcar" evidence="9">
    <location>
        <begin position="1"/>
        <end position="86"/>
    </location>
</feature>
<comment type="similarity">
    <text evidence="2 10">Belongs to the mitochondrial carrier (TC 2.A.29) family.</text>
</comment>
<keyword evidence="5" id="KW-0677">Repeat</keyword>
<dbReference type="Gene3D" id="1.50.40.10">
    <property type="entry name" value="Mitochondrial carrier domain"/>
    <property type="match status" value="1"/>
</dbReference>
<name>A0A9P0G7D6_9CUCU</name>
<evidence type="ECO:0000313" key="13">
    <source>
        <dbReference type="Proteomes" id="UP001153636"/>
    </source>
</evidence>
<keyword evidence="6 11" id="KW-1133">Transmembrane helix</keyword>
<sequence length="294" mass="32342">MYIDFIAGWLGGMIGVIIGHPLDTIKVNLQTRGSTNPHYHGLMTTVIRLLDKDGVKALYRGVSSPLVGLGVMNAVLFGIYGSVLRMMPDPDSLLAISVAGTASAIPTAVVISPVEMTKSRIQVAGRQAGRNPLDCLLILLRKEGIFRGVFKGLGITMCREIPSNVSYFAVYESLMPEDQTHLMFHQFIAGGTAGVVSWVVPYPVDVIKSKIQVDGARGIIKYSSLMDCINQTIELEGYKGFYRGLLPTVIRAFPVNGTTFLFVHLILRWFKADDHVSHAQLPDVKETSYVPRRY</sequence>
<organism evidence="12 13">
    <name type="scientific">Psylliodes chrysocephalus</name>
    <dbReference type="NCBI Taxonomy" id="3402493"/>
    <lineage>
        <taxon>Eukaryota</taxon>
        <taxon>Metazoa</taxon>
        <taxon>Ecdysozoa</taxon>
        <taxon>Arthropoda</taxon>
        <taxon>Hexapoda</taxon>
        <taxon>Insecta</taxon>
        <taxon>Pterygota</taxon>
        <taxon>Neoptera</taxon>
        <taxon>Endopterygota</taxon>
        <taxon>Coleoptera</taxon>
        <taxon>Polyphaga</taxon>
        <taxon>Cucujiformia</taxon>
        <taxon>Chrysomeloidea</taxon>
        <taxon>Chrysomelidae</taxon>
        <taxon>Galerucinae</taxon>
        <taxon>Alticini</taxon>
        <taxon>Psylliodes</taxon>
    </lineage>
</organism>
<dbReference type="PANTHER" id="PTHR45624">
    <property type="entry name" value="MITOCHONDRIAL BASIC AMINO ACIDS TRANSPORTER-RELATED"/>
    <property type="match status" value="1"/>
</dbReference>
<feature type="repeat" description="Solcar" evidence="9">
    <location>
        <begin position="91"/>
        <end position="177"/>
    </location>
</feature>
<dbReference type="Proteomes" id="UP001153636">
    <property type="component" value="Chromosome 13"/>
</dbReference>
<dbReference type="OrthoDB" id="193856at2759"/>
<evidence type="ECO:0000256" key="8">
    <source>
        <dbReference type="ARBA" id="ARBA00023136"/>
    </source>
</evidence>
<evidence type="ECO:0000256" key="9">
    <source>
        <dbReference type="PROSITE-ProRule" id="PRU00282"/>
    </source>
</evidence>
<keyword evidence="4 9" id="KW-0812">Transmembrane</keyword>
<dbReference type="PROSITE" id="PS50920">
    <property type="entry name" value="SOLCAR"/>
    <property type="match status" value="3"/>
</dbReference>
<dbReference type="AlphaFoldDB" id="A0A9P0G7D6"/>
<reference evidence="12" key="1">
    <citation type="submission" date="2022-01" db="EMBL/GenBank/DDBJ databases">
        <authorList>
            <person name="King R."/>
        </authorList>
    </citation>
    <scope>NUCLEOTIDE SEQUENCE</scope>
</reference>
<dbReference type="GO" id="GO:0022857">
    <property type="term" value="F:transmembrane transporter activity"/>
    <property type="evidence" value="ECO:0007669"/>
    <property type="project" value="TreeGrafter"/>
</dbReference>
<dbReference type="InterPro" id="IPR050567">
    <property type="entry name" value="Mitochondrial_Carrier"/>
</dbReference>
<dbReference type="PANTHER" id="PTHR45624:SF10">
    <property type="entry name" value="SLC (SOLUTE CARRIER) HOMOLOG"/>
    <property type="match status" value="1"/>
</dbReference>
<keyword evidence="8 9" id="KW-0472">Membrane</keyword>
<evidence type="ECO:0000256" key="6">
    <source>
        <dbReference type="ARBA" id="ARBA00022989"/>
    </source>
</evidence>